<sequence>MKRSADNRLKVVAVRVNPHIERRLRLLAEATGRTQSFFLQQIIEQGIDAIETMWLPPATLAKIRRGDFLEQRRAGSTPDLFAE</sequence>
<evidence type="ECO:0000313" key="1">
    <source>
        <dbReference type="EMBL" id="NUY06119.1"/>
    </source>
</evidence>
<dbReference type="GO" id="GO:0006355">
    <property type="term" value="P:regulation of DNA-templated transcription"/>
    <property type="evidence" value="ECO:0007669"/>
    <property type="project" value="InterPro"/>
</dbReference>
<accession>A0A7Y6K949</accession>
<organism evidence="1 2">
    <name type="scientific">Paraburkholderia youngii</name>
    <dbReference type="NCBI Taxonomy" id="2782701"/>
    <lineage>
        <taxon>Bacteria</taxon>
        <taxon>Pseudomonadati</taxon>
        <taxon>Pseudomonadota</taxon>
        <taxon>Betaproteobacteria</taxon>
        <taxon>Burkholderiales</taxon>
        <taxon>Burkholderiaceae</taxon>
        <taxon>Paraburkholderia</taxon>
    </lineage>
</organism>
<dbReference type="Proteomes" id="UP000594380">
    <property type="component" value="Unassembled WGS sequence"/>
</dbReference>
<dbReference type="EMBL" id="JAALDK010000004">
    <property type="protein sequence ID" value="NUY06119.1"/>
    <property type="molecule type" value="Genomic_DNA"/>
</dbReference>
<gene>
    <name evidence="1" type="ORF">G5S42_43040</name>
</gene>
<evidence type="ECO:0000313" key="2">
    <source>
        <dbReference type="Proteomes" id="UP000594380"/>
    </source>
</evidence>
<dbReference type="InterPro" id="IPR010985">
    <property type="entry name" value="Ribbon_hlx_hlx"/>
</dbReference>
<dbReference type="AlphaFoldDB" id="A0A7Y6K949"/>
<evidence type="ECO:0008006" key="3">
    <source>
        <dbReference type="Google" id="ProtNLM"/>
    </source>
</evidence>
<reference evidence="1 2" key="1">
    <citation type="submission" date="2020-02" db="EMBL/GenBank/DDBJ databases">
        <title>Paraburkholderia simonii sp. nov. and Paraburkholderia youngii sp. nov. Brazilian and Mexican Mimosa-associated rhizobia.</title>
        <authorList>
            <person name="Mavima L."/>
            <person name="Beukes C.W."/>
            <person name="Chan W.Y."/>
            <person name="Palmer M."/>
            <person name="De Meyer S.E."/>
            <person name="James E.K."/>
            <person name="Venter S.N."/>
            <person name="Steenkamp E.T."/>
        </authorList>
    </citation>
    <scope>NUCLEOTIDE SEQUENCE [LARGE SCALE GENOMIC DNA]</scope>
    <source>
        <strain evidence="1 2">JPY169</strain>
    </source>
</reference>
<proteinExistence type="predicted"/>
<dbReference type="SUPFAM" id="SSF47598">
    <property type="entry name" value="Ribbon-helix-helix"/>
    <property type="match status" value="1"/>
</dbReference>
<protein>
    <recommendedName>
        <fullName evidence="3">RHH-type rel operon transcriptional repressor/antitoxin RelB</fullName>
    </recommendedName>
</protein>
<name>A0A7Y6K949_9BURK</name>
<comment type="caution">
    <text evidence="1">The sequence shown here is derived from an EMBL/GenBank/DDBJ whole genome shotgun (WGS) entry which is preliminary data.</text>
</comment>